<proteinExistence type="predicted"/>
<reference evidence="2 3" key="1">
    <citation type="submission" date="2018-03" db="EMBL/GenBank/DDBJ databases">
        <title>Genomic Encyclopedia of Type Strains, Phase III (KMG-III): the genomes of soil and plant-associated and newly described type strains.</title>
        <authorList>
            <person name="Whitman W."/>
        </authorList>
    </citation>
    <scope>NUCLEOTIDE SEQUENCE [LARGE SCALE GENOMIC DNA]</scope>
    <source>
        <strain evidence="2 3">CGMCC 1.12700</strain>
    </source>
</reference>
<evidence type="ECO:0000259" key="1">
    <source>
        <dbReference type="Pfam" id="PF18962"/>
    </source>
</evidence>
<evidence type="ECO:0000313" key="2">
    <source>
        <dbReference type="EMBL" id="PSK94789.1"/>
    </source>
</evidence>
<gene>
    <name evidence="2" type="ORF">B0I18_101950</name>
</gene>
<evidence type="ECO:0000313" key="3">
    <source>
        <dbReference type="Proteomes" id="UP000240572"/>
    </source>
</evidence>
<dbReference type="PROSITE" id="PS51257">
    <property type="entry name" value="PROKAR_LIPOPROTEIN"/>
    <property type="match status" value="1"/>
</dbReference>
<dbReference type="RefSeq" id="WP_106521477.1">
    <property type="nucleotide sequence ID" value="NZ_PYGD01000001.1"/>
</dbReference>
<dbReference type="AlphaFoldDB" id="A0A2P8DC58"/>
<name>A0A2P8DC58_9BACT</name>
<keyword evidence="3" id="KW-1185">Reference proteome</keyword>
<dbReference type="Gene3D" id="2.60.40.10">
    <property type="entry name" value="Immunoglobulins"/>
    <property type="match status" value="1"/>
</dbReference>
<dbReference type="EMBL" id="PYGD01000001">
    <property type="protein sequence ID" value="PSK94789.1"/>
    <property type="molecule type" value="Genomic_DNA"/>
</dbReference>
<sequence>MKTQSLRGAFRNCLFGLLGLIACGTVFDLRAQTALTAGDIAFTGYNSFDAATTTYSNEFSFVILKVEGITAGTTINFTDNGWNVATSMTSPAFTNDEGVITWTAGSDLPVFTQVHIQVNGTGTAIVSATSGTAVLTTPNFWLSPAGDQVLAYQGALNVDPLMIAGVHTNAENVDGTSTLVAWDAGYVTSNGSRSGIPPGLAGNITAVMLVTGAGPLFDPATDKKANWKYDCALAVYPTGVALRNAINDRSGWNGANASPYDLNATCAFAVPPVITLQPVKTTACIGMDTVLKVNASYATTYKWQRRSNSTLAFTDMVDTLPFSGSNTSRFHINAGASGGGGYYRVVVSNAAGSVTSDSVLLSVKARGEWLFGTPQWSNPNNWSCGLLPDSTTDVVIAPIHATSPSPVVDIPDAVCRNLYVGILTSVTFANAASALKVHGAITVMQSSLMVRGTLDLTQGKLIYAGAPTQVVLSSTYNNLEIRGDKTLTIAGGIQVNGTLTLNNGKLFTGDNTVTINATGNIVQADPNSFIVLAPARSSSVLIQNNIGTGGRTGDVLFPVGTSATSYTPLKVNNSGPATYFSLGMRDSVCTGYFGSFSTPNGPKITNNVVAKAWNLSSTNALNASVTLQWNAADELPGFDNQNCTVSRYSSGSWNASALAAAQGSGPYTLTRSGLTTAGAVLAVGSAGSPLPLHLVAFKGIYREGGVDLDWETVDEKNSSHFELQHATDGIRFSTLVMVQARRALSNHYSYRHLQPVSENYYRLKMIDADGSYTYSEVVLVRNNDGADAGNYRVYPNPAKEWVTIRSNHVPVSGRLLLYDFTGRLVLEQAITGQETKLSLAGYPAGMYLLQLFNGNTVTQHKLNKE</sequence>
<dbReference type="NCBIfam" id="TIGR04183">
    <property type="entry name" value="Por_Secre_tail"/>
    <property type="match status" value="1"/>
</dbReference>
<feature type="domain" description="Secretion system C-terminal sorting" evidence="1">
    <location>
        <begin position="793"/>
        <end position="862"/>
    </location>
</feature>
<dbReference type="Pfam" id="PF18962">
    <property type="entry name" value="Por_Secre_tail"/>
    <property type="match status" value="1"/>
</dbReference>
<dbReference type="Proteomes" id="UP000240572">
    <property type="component" value="Unassembled WGS sequence"/>
</dbReference>
<dbReference type="InterPro" id="IPR026444">
    <property type="entry name" value="Secre_tail"/>
</dbReference>
<protein>
    <submittedName>
        <fullName evidence="2">Putative secreted protein (Por secretion system target)</fullName>
    </submittedName>
</protein>
<dbReference type="InterPro" id="IPR036179">
    <property type="entry name" value="Ig-like_dom_sf"/>
</dbReference>
<accession>A0A2P8DC58</accession>
<organism evidence="2 3">
    <name type="scientific">Taibaiella chishuiensis</name>
    <dbReference type="NCBI Taxonomy" id="1434707"/>
    <lineage>
        <taxon>Bacteria</taxon>
        <taxon>Pseudomonadati</taxon>
        <taxon>Bacteroidota</taxon>
        <taxon>Chitinophagia</taxon>
        <taxon>Chitinophagales</taxon>
        <taxon>Chitinophagaceae</taxon>
        <taxon>Taibaiella</taxon>
    </lineage>
</organism>
<comment type="caution">
    <text evidence="2">The sequence shown here is derived from an EMBL/GenBank/DDBJ whole genome shotgun (WGS) entry which is preliminary data.</text>
</comment>
<dbReference type="OrthoDB" id="3333873at2"/>
<dbReference type="InterPro" id="IPR013783">
    <property type="entry name" value="Ig-like_fold"/>
</dbReference>
<dbReference type="SUPFAM" id="SSF48726">
    <property type="entry name" value="Immunoglobulin"/>
    <property type="match status" value="1"/>
</dbReference>